<dbReference type="Gene3D" id="2.120.10.80">
    <property type="entry name" value="Kelch-type beta propeller"/>
    <property type="match status" value="1"/>
</dbReference>
<reference evidence="2 3" key="1">
    <citation type="submission" date="2011-01" db="EMBL/GenBank/DDBJ databases">
        <authorList>
            <person name="Muzny D."/>
            <person name="Qin X."/>
            <person name="Deng J."/>
            <person name="Jiang H."/>
            <person name="Liu Y."/>
            <person name="Qu J."/>
            <person name="Song X.-Z."/>
            <person name="Zhang L."/>
            <person name="Thornton R."/>
            <person name="Coyle M."/>
            <person name="Francisco L."/>
            <person name="Jackson L."/>
            <person name="Javaid M."/>
            <person name="Korchina V."/>
            <person name="Kovar C."/>
            <person name="Mata R."/>
            <person name="Mathew T."/>
            <person name="Ngo R."/>
            <person name="Nguyen L."/>
            <person name="Nguyen N."/>
            <person name="Okwuonu G."/>
            <person name="Ongeri F."/>
            <person name="Pham C."/>
            <person name="Simmons D."/>
            <person name="Wilczek-Boney K."/>
            <person name="Hale W."/>
            <person name="Jakkamsetti A."/>
            <person name="Pham P."/>
            <person name="Ruth R."/>
            <person name="San Lucas F."/>
            <person name="Warren J."/>
            <person name="Zhang J."/>
            <person name="Zhao Z."/>
            <person name="Zhou C."/>
            <person name="Zhu D."/>
            <person name="Lee S."/>
            <person name="Bess C."/>
            <person name="Blankenburg K."/>
            <person name="Forbes L."/>
            <person name="Fu Q."/>
            <person name="Gubbala S."/>
            <person name="Hirani K."/>
            <person name="Jayaseelan J.C."/>
            <person name="Lara F."/>
            <person name="Munidasa M."/>
            <person name="Palculict T."/>
            <person name="Patil S."/>
            <person name="Pu L.-L."/>
            <person name="Saada N."/>
            <person name="Tang L."/>
            <person name="Weissenberger G."/>
            <person name="Zhu Y."/>
            <person name="Hemphill L."/>
            <person name="Shang Y."/>
            <person name="Youmans B."/>
            <person name="Ayvaz T."/>
            <person name="Ross M."/>
            <person name="Santibanez J."/>
            <person name="Aqrawi P."/>
            <person name="Gross S."/>
            <person name="Joshi V."/>
            <person name="Fowler G."/>
            <person name="Nazareth L."/>
            <person name="Reid J."/>
            <person name="Worley K."/>
            <person name="Petrosino J."/>
            <person name="Highlander S."/>
            <person name="Gibbs R."/>
        </authorList>
    </citation>
    <scope>NUCLEOTIDE SEQUENCE [LARGE SCALE GENOMIC DNA]</scope>
    <source>
        <strain evidence="2 3">DSM 16608</strain>
    </source>
</reference>
<dbReference type="Pfam" id="PF24996">
    <property type="entry name" value="NANM"/>
    <property type="match status" value="2"/>
</dbReference>
<dbReference type="HOGENOM" id="CLU_054027_1_0_10"/>
<dbReference type="eggNOG" id="COG3055">
    <property type="taxonomic scope" value="Bacteria"/>
</dbReference>
<dbReference type="Proteomes" id="UP000005697">
    <property type="component" value="Unassembled WGS sequence"/>
</dbReference>
<comment type="caution">
    <text evidence="2">The sequence shown here is derived from an EMBL/GenBank/DDBJ whole genome shotgun (WGS) entry which is preliminary data.</text>
</comment>
<organism evidence="2 3">
    <name type="scientific">Prevotella multiformis DSM 16608</name>
    <dbReference type="NCBI Taxonomy" id="888743"/>
    <lineage>
        <taxon>Bacteria</taxon>
        <taxon>Pseudomonadati</taxon>
        <taxon>Bacteroidota</taxon>
        <taxon>Bacteroidia</taxon>
        <taxon>Bacteroidales</taxon>
        <taxon>Prevotellaceae</taxon>
        <taxon>Prevotella</taxon>
    </lineage>
</organism>
<evidence type="ECO:0000313" key="2">
    <source>
        <dbReference type="EMBL" id="EGC19587.1"/>
    </source>
</evidence>
<name>F0F8C8_9BACT</name>
<dbReference type="PROSITE" id="PS51257">
    <property type="entry name" value="PROKAR_LIPOPROTEIN"/>
    <property type="match status" value="1"/>
</dbReference>
<dbReference type="EMBL" id="AEWX01000026">
    <property type="protein sequence ID" value="EGC19587.1"/>
    <property type="molecule type" value="Genomic_DNA"/>
</dbReference>
<gene>
    <name evidence="2" type="ORF">HMPREF9141_1845</name>
</gene>
<dbReference type="SUPFAM" id="SSF117281">
    <property type="entry name" value="Kelch motif"/>
    <property type="match status" value="1"/>
</dbReference>
<feature type="chain" id="PRO_5003247828" evidence="1">
    <location>
        <begin position="25"/>
        <end position="370"/>
    </location>
</feature>
<evidence type="ECO:0000313" key="3">
    <source>
        <dbReference type="Proteomes" id="UP000005697"/>
    </source>
</evidence>
<feature type="signal peptide" evidence="1">
    <location>
        <begin position="1"/>
        <end position="24"/>
    </location>
</feature>
<dbReference type="AlphaFoldDB" id="F0F8C8"/>
<sequence length="370" mass="39568">MRLKTLIMTTMTLLTGLTSGACEADSVLSVDGFPMGEDGIEKGVSACYAGRIGDCIVMAGGCNFPVNTLAPDSKKKYYKGIYAARIGQADRLRWTRIGELPDASAYGVAVSCDNSMIIAGGMNGKGSQRAVYRITLVNGRSQVASLPALPCTADNMAGAVVGRRLYVAGGMMDGRPSCRVLCLDLDRPDAGWKERKPFPGIMRIQPVAGSMGDRRFCIFGGFAPAAAGAEARLALAGCVYDETTEEWQPLEGPKDACDEPLFVGGGAAVQLSKDSFLVAGGVNKDVFLSAVNHPQAGYLNHPEAWYRFNPYTLLYNKEGWSIIGKSRETARAGAALVPTRHGIYVIGGELKPRVRSNRIVRIPPLCCQSR</sequence>
<keyword evidence="3" id="KW-1185">Reference proteome</keyword>
<dbReference type="NCBIfam" id="TIGR03548">
    <property type="entry name" value="mutarot_permut"/>
    <property type="match status" value="1"/>
</dbReference>
<dbReference type="InterPro" id="IPR015915">
    <property type="entry name" value="Kelch-typ_b-propeller"/>
</dbReference>
<protein>
    <submittedName>
        <fullName evidence="2">Cyclically-permuted mutarotase family protein</fullName>
    </submittedName>
</protein>
<accession>F0F8C8</accession>
<evidence type="ECO:0000256" key="1">
    <source>
        <dbReference type="SAM" id="SignalP"/>
    </source>
</evidence>
<dbReference type="STRING" id="888743.HMPREF9141_1845"/>
<dbReference type="InterPro" id="IPR056734">
    <property type="entry name" value="NANM"/>
</dbReference>
<dbReference type="InterPro" id="IPR019937">
    <property type="entry name" value="Cycl-permuted_mutarotase"/>
</dbReference>
<proteinExistence type="predicted"/>
<keyword evidence="1" id="KW-0732">Signal</keyword>